<feature type="domain" description="CENP-V/GFA" evidence="5">
    <location>
        <begin position="11"/>
        <end position="137"/>
    </location>
</feature>
<organism evidence="6 7">
    <name type="scientific">Lachnellula suecica</name>
    <dbReference type="NCBI Taxonomy" id="602035"/>
    <lineage>
        <taxon>Eukaryota</taxon>
        <taxon>Fungi</taxon>
        <taxon>Dikarya</taxon>
        <taxon>Ascomycota</taxon>
        <taxon>Pezizomycotina</taxon>
        <taxon>Leotiomycetes</taxon>
        <taxon>Helotiales</taxon>
        <taxon>Lachnaceae</taxon>
        <taxon>Lachnellula</taxon>
    </lineage>
</organism>
<dbReference type="GO" id="GO:0046872">
    <property type="term" value="F:metal ion binding"/>
    <property type="evidence" value="ECO:0007669"/>
    <property type="project" value="UniProtKB-KW"/>
</dbReference>
<dbReference type="Gene3D" id="2.170.150.70">
    <property type="match status" value="1"/>
</dbReference>
<dbReference type="InterPro" id="IPR052355">
    <property type="entry name" value="CENP-V-like"/>
</dbReference>
<sequence length="196" mass="22755">MAKTAPKRQACPGSCHCGLTKYIVFLTLPHPFSSSNPPKWAEQEIYRCNCTVCHKMGFLHVNPAHPRDDFMLLSPLDPDRDLNIYRCCDKKQKYYFCPRCGVRCFTLGGESETVVIDFKDLVDGKEKKREVWRAKWDGEKDTEPYVSVNGTTIDAREDLDLRVLTEEKRVQYFDGRSEPEKEKEPRWDRPHDGGSY</sequence>
<evidence type="ECO:0000256" key="4">
    <source>
        <dbReference type="SAM" id="MobiDB-lite"/>
    </source>
</evidence>
<keyword evidence="7" id="KW-1185">Reference proteome</keyword>
<dbReference type="PANTHER" id="PTHR28620">
    <property type="entry name" value="CENTROMERE PROTEIN V"/>
    <property type="match status" value="1"/>
</dbReference>
<dbReference type="Proteomes" id="UP000469558">
    <property type="component" value="Unassembled WGS sequence"/>
</dbReference>
<keyword evidence="2" id="KW-0479">Metal-binding</keyword>
<proteinExistence type="inferred from homology"/>
<dbReference type="InterPro" id="IPR011057">
    <property type="entry name" value="Mss4-like_sf"/>
</dbReference>
<keyword evidence="3" id="KW-0862">Zinc</keyword>
<accession>A0A8T9CAA4</accession>
<evidence type="ECO:0000313" key="6">
    <source>
        <dbReference type="EMBL" id="TVY78216.1"/>
    </source>
</evidence>
<evidence type="ECO:0000313" key="7">
    <source>
        <dbReference type="Proteomes" id="UP000469558"/>
    </source>
</evidence>
<dbReference type="OrthoDB" id="3930719at2759"/>
<dbReference type="GO" id="GO:0016846">
    <property type="term" value="F:carbon-sulfur lyase activity"/>
    <property type="evidence" value="ECO:0007669"/>
    <property type="project" value="InterPro"/>
</dbReference>
<dbReference type="PANTHER" id="PTHR28620:SF1">
    <property type="entry name" value="CENP-V_GFA DOMAIN-CONTAINING PROTEIN"/>
    <property type="match status" value="1"/>
</dbReference>
<comment type="similarity">
    <text evidence="1">Belongs to the Gfa family.</text>
</comment>
<evidence type="ECO:0000256" key="3">
    <source>
        <dbReference type="ARBA" id="ARBA00022833"/>
    </source>
</evidence>
<feature type="region of interest" description="Disordered" evidence="4">
    <location>
        <begin position="172"/>
        <end position="196"/>
    </location>
</feature>
<gene>
    <name evidence="6" type="ORF">LSUE1_G004168</name>
</gene>
<evidence type="ECO:0000256" key="2">
    <source>
        <dbReference type="ARBA" id="ARBA00022723"/>
    </source>
</evidence>
<reference evidence="6 7" key="1">
    <citation type="submission" date="2018-05" db="EMBL/GenBank/DDBJ databases">
        <title>Genome sequencing and assembly of the regulated plant pathogen Lachnellula willkommii and related sister species for the development of diagnostic species identification markers.</title>
        <authorList>
            <person name="Giroux E."/>
            <person name="Bilodeau G."/>
        </authorList>
    </citation>
    <scope>NUCLEOTIDE SEQUENCE [LARGE SCALE GENOMIC DNA]</scope>
    <source>
        <strain evidence="6 7">CBS 268.59</strain>
    </source>
</reference>
<dbReference type="EMBL" id="QGMK01000818">
    <property type="protein sequence ID" value="TVY78216.1"/>
    <property type="molecule type" value="Genomic_DNA"/>
</dbReference>
<dbReference type="InterPro" id="IPR006913">
    <property type="entry name" value="CENP-V/GFA"/>
</dbReference>
<dbReference type="PROSITE" id="PS51891">
    <property type="entry name" value="CENP_V_GFA"/>
    <property type="match status" value="1"/>
</dbReference>
<name>A0A8T9CAA4_9HELO</name>
<dbReference type="SUPFAM" id="SSF51316">
    <property type="entry name" value="Mss4-like"/>
    <property type="match status" value="1"/>
</dbReference>
<protein>
    <recommendedName>
        <fullName evidence="5">CENP-V/GFA domain-containing protein</fullName>
    </recommendedName>
</protein>
<dbReference type="AlphaFoldDB" id="A0A8T9CAA4"/>
<evidence type="ECO:0000259" key="5">
    <source>
        <dbReference type="PROSITE" id="PS51891"/>
    </source>
</evidence>
<evidence type="ECO:0000256" key="1">
    <source>
        <dbReference type="ARBA" id="ARBA00005495"/>
    </source>
</evidence>
<comment type="caution">
    <text evidence="6">The sequence shown here is derived from an EMBL/GenBank/DDBJ whole genome shotgun (WGS) entry which is preliminary data.</text>
</comment>